<comment type="caution">
    <text evidence="1">The sequence shown here is derived from an EMBL/GenBank/DDBJ whole genome shotgun (WGS) entry which is preliminary data.</text>
</comment>
<keyword evidence="2" id="KW-1185">Reference proteome</keyword>
<sequence>MSNDISLEGTLLDPSKCSKLSLAEKRELVHQVSKWPKFAAEALQAWSRQDILQVLCAEMGKERKYTGLTKLKIIEQLLKLISDKKSDVAEAIPDVDHQSSLNSRLAKRQKKAEIPSRLTVLACHVSGNFSTAETSKVRSCKNSACRATLNLEDRFCKRCSCCICFRFDDNKDPSLWLNCSSDPPYDGNSCGMSCHLECALKDERSGISGGGFLKGGDGCFFCPSCGKANDLLGCWRKQLLIAIDTRRVDILCYRVALSKKLLKGAGKYQKCAEIVDEAINKLEAEVGLLTGLPVKIGRGIVNRLSTGPEVQKLCSSAVDLLDSTLSSRNLNSSLIPAPYPCDESFISQNMLRFEDVSATSFTLVLGVNKPSLDSSIHYSLWHRSVYDADYPAEATQTLDSPNARFFITGLNPSTEYSLKIVAMDVANKELGRCVVQMSTIAAAECSDLVVAERSLSPATNCSSLSNPSSVEDESPCFIKTGNRTDGYNSYSKAAVKAVSDCAVKCPGLSQEVNIRDDEDHNARTTSLLPPADVANDRDQHMLGHHIIEVTSTDDESNIVKRHGKGSIPFAAGREESGLPITPSKVETYREGLRRTERSKPSNRDLENGIVKQVAHPRHGSTLKERGIGRRDDEASAEDDAADRDFGYYVKMIRWLECKGHIEKDFRQKFLTWYGLKASSQEVRIVKAFVDTFIEDPKSLAEQLIDTFSDCISTKTLSVTPAGFFQKLRH</sequence>
<accession>A0ACB9REA5</accession>
<evidence type="ECO:0000313" key="1">
    <source>
        <dbReference type="EMBL" id="KAI4377230.1"/>
    </source>
</evidence>
<evidence type="ECO:0000313" key="2">
    <source>
        <dbReference type="Proteomes" id="UP001057402"/>
    </source>
</evidence>
<dbReference type="Proteomes" id="UP001057402">
    <property type="component" value="Chromosome 4"/>
</dbReference>
<proteinExistence type="predicted"/>
<organism evidence="1 2">
    <name type="scientific">Melastoma candidum</name>
    <dbReference type="NCBI Taxonomy" id="119954"/>
    <lineage>
        <taxon>Eukaryota</taxon>
        <taxon>Viridiplantae</taxon>
        <taxon>Streptophyta</taxon>
        <taxon>Embryophyta</taxon>
        <taxon>Tracheophyta</taxon>
        <taxon>Spermatophyta</taxon>
        <taxon>Magnoliopsida</taxon>
        <taxon>eudicotyledons</taxon>
        <taxon>Gunneridae</taxon>
        <taxon>Pentapetalae</taxon>
        <taxon>rosids</taxon>
        <taxon>malvids</taxon>
        <taxon>Myrtales</taxon>
        <taxon>Melastomataceae</taxon>
        <taxon>Melastomatoideae</taxon>
        <taxon>Melastomateae</taxon>
        <taxon>Melastoma</taxon>
    </lineage>
</organism>
<dbReference type="EMBL" id="CM042883">
    <property type="protein sequence ID" value="KAI4377230.1"/>
    <property type="molecule type" value="Genomic_DNA"/>
</dbReference>
<gene>
    <name evidence="1" type="ORF">MLD38_014895</name>
</gene>
<protein>
    <submittedName>
        <fullName evidence="1">Uncharacterized protein</fullName>
    </submittedName>
</protein>
<reference evidence="2" key="1">
    <citation type="journal article" date="2023" name="Front. Plant Sci.">
        <title>Chromosomal-level genome assembly of Melastoma candidum provides insights into trichome evolution.</title>
        <authorList>
            <person name="Zhong Y."/>
            <person name="Wu W."/>
            <person name="Sun C."/>
            <person name="Zou P."/>
            <person name="Liu Y."/>
            <person name="Dai S."/>
            <person name="Zhou R."/>
        </authorList>
    </citation>
    <scope>NUCLEOTIDE SEQUENCE [LARGE SCALE GENOMIC DNA]</scope>
</reference>
<name>A0ACB9REA5_9MYRT</name>